<keyword evidence="6" id="KW-0238">DNA-binding</keyword>
<keyword evidence="12" id="KW-1185">Reference proteome</keyword>
<accession>A0A4P8YSJ2</accession>
<gene>
    <name evidence="11" type="ORF">FEM41_19895</name>
</gene>
<reference evidence="11 12" key="1">
    <citation type="submission" date="2019-05" db="EMBL/GenBank/DDBJ databases">
        <title>Complete genome sequence of Izhakiella calystegiae KSNA2, an endophyte isolated from beach morning glory (Calystegia soldanella).</title>
        <authorList>
            <person name="Jiang L."/>
            <person name="Jeong J.C."/>
            <person name="Kim C.Y."/>
            <person name="Kim D.H."/>
            <person name="Kim S.W."/>
            <person name="Lee j."/>
        </authorList>
    </citation>
    <scope>NUCLEOTIDE SEQUENCE [LARGE SCALE GENOMIC DNA]</scope>
    <source>
        <strain evidence="11 12">KSNA2</strain>
    </source>
</reference>
<evidence type="ECO:0000259" key="8">
    <source>
        <dbReference type="Pfam" id="PF01385"/>
    </source>
</evidence>
<evidence type="ECO:0000256" key="4">
    <source>
        <dbReference type="ARBA" id="ARBA00022723"/>
    </source>
</evidence>
<dbReference type="GO" id="GO:0046872">
    <property type="term" value="F:metal ion binding"/>
    <property type="evidence" value="ECO:0007669"/>
    <property type="project" value="UniProtKB-KW"/>
</dbReference>
<proteinExistence type="inferred from homology"/>
<feature type="domain" description="Cas12f1-like TNB" evidence="9">
    <location>
        <begin position="287"/>
        <end position="354"/>
    </location>
</feature>
<evidence type="ECO:0000256" key="6">
    <source>
        <dbReference type="ARBA" id="ARBA00023125"/>
    </source>
</evidence>
<dbReference type="Proteomes" id="UP000302163">
    <property type="component" value="Chromosome"/>
</dbReference>
<evidence type="ECO:0000313" key="11">
    <source>
        <dbReference type="EMBL" id="QCT21752.1"/>
    </source>
</evidence>
<dbReference type="InterPro" id="IPR010095">
    <property type="entry name" value="Cas12f1-like_TNB"/>
</dbReference>
<dbReference type="Pfam" id="PF07282">
    <property type="entry name" value="Cas12f1-like_TNB"/>
    <property type="match status" value="1"/>
</dbReference>
<evidence type="ECO:0000256" key="2">
    <source>
        <dbReference type="ARBA" id="ARBA00011044"/>
    </source>
</evidence>
<dbReference type="PANTHER" id="PTHR30405">
    <property type="entry name" value="TRANSPOSASE"/>
    <property type="match status" value="1"/>
</dbReference>
<evidence type="ECO:0000256" key="7">
    <source>
        <dbReference type="ARBA" id="ARBA00023172"/>
    </source>
</evidence>
<dbReference type="AlphaFoldDB" id="A0A4P8YSJ2"/>
<keyword evidence="3" id="KW-0815">Transposition</keyword>
<feature type="domain" description="Transposase putative helix-turn-helix" evidence="10">
    <location>
        <begin position="1"/>
        <end position="45"/>
    </location>
</feature>
<keyword evidence="5" id="KW-0862">Zinc</keyword>
<dbReference type="GO" id="GO:0006310">
    <property type="term" value="P:DNA recombination"/>
    <property type="evidence" value="ECO:0007669"/>
    <property type="project" value="UniProtKB-KW"/>
</dbReference>
<dbReference type="EMBL" id="CP040428">
    <property type="protein sequence ID" value="QCT21752.1"/>
    <property type="molecule type" value="Genomic_DNA"/>
</dbReference>
<evidence type="ECO:0000259" key="10">
    <source>
        <dbReference type="Pfam" id="PF12323"/>
    </source>
</evidence>
<evidence type="ECO:0000256" key="5">
    <source>
        <dbReference type="ARBA" id="ARBA00022833"/>
    </source>
</evidence>
<name>A0A4P8YSJ2_9ENTR</name>
<evidence type="ECO:0000259" key="9">
    <source>
        <dbReference type="Pfam" id="PF07282"/>
    </source>
</evidence>
<evidence type="ECO:0000256" key="1">
    <source>
        <dbReference type="ARBA" id="ARBA00008761"/>
    </source>
</evidence>
<dbReference type="GO" id="GO:0032196">
    <property type="term" value="P:transposition"/>
    <property type="evidence" value="ECO:0007669"/>
    <property type="project" value="UniProtKB-KW"/>
</dbReference>
<dbReference type="InterPro" id="IPR001959">
    <property type="entry name" value="Transposase"/>
</dbReference>
<dbReference type="KEGG" id="izh:FEM41_19895"/>
<sequence>MKRAYKYRFYPTPEQAELLTQTFGCVRFVYNSILRWRTDAYYERKEKIGYLQANARLTALKREPEHAWLNDVSCVPLQQSLRHQQTAFANFFAGRAAYPAFKSKRHKQAAEFTASAFKYRDGRLYMAKSKTALDVRWSRQLPLVPSTVTISKDTAGRYFVSCLCEFEPESMSISPKMVGIDVGLKDLFVTDTGFKTGNPRHTAKYAKRLALQQRRLSRKKKGSKNRAKARLKVARLHAKIADCRMDNLHKLSRKLINENQVVCVESLRVKNMIRNPKLSKAIADAGWSELIRQLQYKGEWAGRSVVAIDQYFPSSRRCSCCGFTMQKMPLDVRKWQCPECGTAHDRDINAARNIKAAGLAVLAHGEPVNPESHHAA</sequence>
<evidence type="ECO:0000256" key="3">
    <source>
        <dbReference type="ARBA" id="ARBA00022578"/>
    </source>
</evidence>
<dbReference type="Pfam" id="PF12323">
    <property type="entry name" value="HTH_OrfB_IS605"/>
    <property type="match status" value="1"/>
</dbReference>
<comment type="similarity">
    <text evidence="1">In the C-terminal section; belongs to the transposase 35 family.</text>
</comment>
<feature type="domain" description="Probable transposase IS891/IS1136/IS1341" evidence="8">
    <location>
        <begin position="171"/>
        <end position="274"/>
    </location>
</feature>
<keyword evidence="7" id="KW-0233">DNA recombination</keyword>
<dbReference type="NCBIfam" id="TIGR01766">
    <property type="entry name" value="IS200/IS605 family accessory protein TnpB-like domain"/>
    <property type="match status" value="1"/>
</dbReference>
<dbReference type="InterPro" id="IPR051399">
    <property type="entry name" value="RNA-guided_DNA_endo/Transpos"/>
</dbReference>
<dbReference type="RefSeq" id="WP_138097908.1">
    <property type="nucleotide sequence ID" value="NZ_CP040428.1"/>
</dbReference>
<keyword evidence="4" id="KW-0479">Metal-binding</keyword>
<evidence type="ECO:0000313" key="12">
    <source>
        <dbReference type="Proteomes" id="UP000302163"/>
    </source>
</evidence>
<dbReference type="GO" id="GO:0003677">
    <property type="term" value="F:DNA binding"/>
    <property type="evidence" value="ECO:0007669"/>
    <property type="project" value="UniProtKB-KW"/>
</dbReference>
<comment type="similarity">
    <text evidence="2">In the N-terminal section; belongs to the transposase 2 family.</text>
</comment>
<organism evidence="11 12">
    <name type="scientific">Jejubacter calystegiae</name>
    <dbReference type="NCBI Taxonomy" id="2579935"/>
    <lineage>
        <taxon>Bacteria</taxon>
        <taxon>Pseudomonadati</taxon>
        <taxon>Pseudomonadota</taxon>
        <taxon>Gammaproteobacteria</taxon>
        <taxon>Enterobacterales</taxon>
        <taxon>Enterobacteriaceae</taxon>
        <taxon>Jejubacter</taxon>
    </lineage>
</organism>
<dbReference type="OrthoDB" id="6917293at2"/>
<dbReference type="InterPro" id="IPR021027">
    <property type="entry name" value="Transposase_put_HTH"/>
</dbReference>
<protein>
    <submittedName>
        <fullName evidence="11">IS200/IS605 family element transposase accessory protein TnpB</fullName>
    </submittedName>
</protein>
<dbReference type="NCBIfam" id="NF040570">
    <property type="entry name" value="guided_TnpB"/>
    <property type="match status" value="1"/>
</dbReference>
<dbReference type="PANTHER" id="PTHR30405:SF25">
    <property type="entry name" value="RNA-GUIDED DNA ENDONUCLEASE INSQ-RELATED"/>
    <property type="match status" value="1"/>
</dbReference>
<dbReference type="Pfam" id="PF01385">
    <property type="entry name" value="OrfB_IS605"/>
    <property type="match status" value="1"/>
</dbReference>